<gene>
    <name evidence="1" type="ORF">C8R41DRAFT_914409</name>
</gene>
<accession>A0ABQ8VVH1</accession>
<keyword evidence="2" id="KW-1185">Reference proteome</keyword>
<evidence type="ECO:0000313" key="1">
    <source>
        <dbReference type="EMBL" id="KAJ4500341.1"/>
    </source>
</evidence>
<proteinExistence type="predicted"/>
<name>A0ABQ8VVH1_9AGAR</name>
<organism evidence="1 2">
    <name type="scientific">Lentinula lateritia</name>
    <dbReference type="NCBI Taxonomy" id="40482"/>
    <lineage>
        <taxon>Eukaryota</taxon>
        <taxon>Fungi</taxon>
        <taxon>Dikarya</taxon>
        <taxon>Basidiomycota</taxon>
        <taxon>Agaricomycotina</taxon>
        <taxon>Agaricomycetes</taxon>
        <taxon>Agaricomycetidae</taxon>
        <taxon>Agaricales</taxon>
        <taxon>Marasmiineae</taxon>
        <taxon>Omphalotaceae</taxon>
        <taxon>Lentinula</taxon>
    </lineage>
</organism>
<sequence length="528" mass="60467">MGTRGFYVYRYKGFYYVFFNQYDSYPEGLGVQVANEIPSDPTKFESYVASTKKYLLRLFSESKESDEGSDPEIRQNPPQNDIFIEWMYEIDLDNYIFHVDGEPLFDIRNMPRIDDFTSYIGTNSYGCRSFTTDTPEEHRYKLPPPLPVAPEVHDIYEGLHSTCTSTHEVLHVPPELRGIEEIRFKFMQVFIASSMRTLYNSIGLGINTVLSDKVSDNVVTRLRVIVDTLSGPLVFSNSIASVDQKSLDTSPFQWVVKDILCILAVPRLDEDTLVQAAIVHLMQHIENHFQIEVHAVGTMFHAAIMSLYHVSIVRLRVIEHDGTKAFELTHTNHLRFLPTEHPTSSFTPGLEALSRLGQLVFEKHLRQDVLDRNYVCHKLASGSMIESLPAEICISIARYLPRTALKPLTTISPTWAQVAFEFLLHPWIERSRSVERSVNYDWYHVVSHDLSSTIAFETIHSSSFLATDQDGRKVALVLTSNLKFDRDDIHQTFGISPEDLADSVFNIGYVSDLWRRIYVLAFKVEMCT</sequence>
<comment type="caution">
    <text evidence="1">The sequence shown here is derived from an EMBL/GenBank/DDBJ whole genome shotgun (WGS) entry which is preliminary data.</text>
</comment>
<dbReference type="Proteomes" id="UP001150217">
    <property type="component" value="Unassembled WGS sequence"/>
</dbReference>
<dbReference type="EMBL" id="JANVFT010000006">
    <property type="protein sequence ID" value="KAJ4500341.1"/>
    <property type="molecule type" value="Genomic_DNA"/>
</dbReference>
<protein>
    <recommendedName>
        <fullName evidence="3">F-box domain-containing protein</fullName>
    </recommendedName>
</protein>
<evidence type="ECO:0000313" key="2">
    <source>
        <dbReference type="Proteomes" id="UP001150217"/>
    </source>
</evidence>
<evidence type="ECO:0008006" key="3">
    <source>
        <dbReference type="Google" id="ProtNLM"/>
    </source>
</evidence>
<reference evidence="1" key="1">
    <citation type="submission" date="2022-08" db="EMBL/GenBank/DDBJ databases">
        <title>A Global Phylogenomic Analysis of the Shiitake Genus Lentinula.</title>
        <authorList>
            <consortium name="DOE Joint Genome Institute"/>
            <person name="Sierra-Patev S."/>
            <person name="Min B."/>
            <person name="Naranjo-Ortiz M."/>
            <person name="Looney B."/>
            <person name="Konkel Z."/>
            <person name="Slot J.C."/>
            <person name="Sakamoto Y."/>
            <person name="Steenwyk J.L."/>
            <person name="Rokas A."/>
            <person name="Carro J."/>
            <person name="Camarero S."/>
            <person name="Ferreira P."/>
            <person name="Molpeceres G."/>
            <person name="Ruiz-Duenas F.J."/>
            <person name="Serrano A."/>
            <person name="Henrissat B."/>
            <person name="Drula E."/>
            <person name="Hughes K.W."/>
            <person name="Mata J.L."/>
            <person name="Ishikawa N.K."/>
            <person name="Vargas-Isla R."/>
            <person name="Ushijima S."/>
            <person name="Smith C.A."/>
            <person name="Ahrendt S."/>
            <person name="Andreopoulos W."/>
            <person name="He G."/>
            <person name="Labutti K."/>
            <person name="Lipzen A."/>
            <person name="Ng V."/>
            <person name="Riley R."/>
            <person name="Sandor L."/>
            <person name="Barry K."/>
            <person name="Martinez A.T."/>
            <person name="Xiao Y."/>
            <person name="Gibbons J.G."/>
            <person name="Terashima K."/>
            <person name="Grigoriev I.V."/>
            <person name="Hibbett D.S."/>
        </authorList>
    </citation>
    <scope>NUCLEOTIDE SEQUENCE</scope>
    <source>
        <strain evidence="1">RHP3577 ss4</strain>
    </source>
</reference>